<sequence length="73" mass="7814">MTRAEAEIKVLEQFLPKQLSDEELKAIITSAVAEVGASSMADMGKVMKVVIPKVQGQASSDRISGLVKELLAK</sequence>
<gene>
    <name evidence="1" type="primary">yqeY_19</name>
    <name evidence="1" type="ORF">SDC9_90583</name>
</gene>
<comment type="caution">
    <text evidence="1">The sequence shown here is derived from an EMBL/GenBank/DDBJ whole genome shotgun (WGS) entry which is preliminary data.</text>
</comment>
<dbReference type="SUPFAM" id="SSF89095">
    <property type="entry name" value="GatB/YqeY motif"/>
    <property type="match status" value="1"/>
</dbReference>
<evidence type="ECO:0000313" key="1">
    <source>
        <dbReference type="EMBL" id="MPM43905.1"/>
    </source>
</evidence>
<dbReference type="PANTHER" id="PTHR28055">
    <property type="entry name" value="ALTERED INHERITANCE OF MITOCHONDRIA PROTEIN 41, MITOCHONDRIAL"/>
    <property type="match status" value="1"/>
</dbReference>
<dbReference type="PANTHER" id="PTHR28055:SF1">
    <property type="entry name" value="ALTERED INHERITANCE OF MITOCHONDRIA PROTEIN 41, MITOCHONDRIAL"/>
    <property type="match status" value="1"/>
</dbReference>
<organism evidence="1">
    <name type="scientific">bioreactor metagenome</name>
    <dbReference type="NCBI Taxonomy" id="1076179"/>
    <lineage>
        <taxon>unclassified sequences</taxon>
        <taxon>metagenomes</taxon>
        <taxon>ecological metagenomes</taxon>
    </lineage>
</organism>
<dbReference type="InterPro" id="IPR019004">
    <property type="entry name" value="YqeY/Aim41"/>
</dbReference>
<dbReference type="InterPro" id="IPR003789">
    <property type="entry name" value="Asn/Gln_tRNA_amidoTrase-B-like"/>
</dbReference>
<proteinExistence type="predicted"/>
<dbReference type="EMBL" id="VSSQ01010280">
    <property type="protein sequence ID" value="MPM43905.1"/>
    <property type="molecule type" value="Genomic_DNA"/>
</dbReference>
<dbReference type="InterPro" id="IPR023168">
    <property type="entry name" value="GatB_Yqey_C_2"/>
</dbReference>
<dbReference type="Pfam" id="PF09424">
    <property type="entry name" value="YqeY"/>
    <property type="match status" value="1"/>
</dbReference>
<accession>A0A644ZSP8</accession>
<dbReference type="Gene3D" id="1.10.10.410">
    <property type="match status" value="1"/>
</dbReference>
<dbReference type="GO" id="GO:0016884">
    <property type="term" value="F:carbon-nitrogen ligase activity, with glutamine as amido-N-donor"/>
    <property type="evidence" value="ECO:0007669"/>
    <property type="project" value="InterPro"/>
</dbReference>
<evidence type="ECO:0008006" key="2">
    <source>
        <dbReference type="Google" id="ProtNLM"/>
    </source>
</evidence>
<dbReference type="AlphaFoldDB" id="A0A644ZSP8"/>
<name>A0A644ZSP8_9ZZZZ</name>
<reference evidence="1" key="1">
    <citation type="submission" date="2019-08" db="EMBL/GenBank/DDBJ databases">
        <authorList>
            <person name="Kucharzyk K."/>
            <person name="Murdoch R.W."/>
            <person name="Higgins S."/>
            <person name="Loffler F."/>
        </authorList>
    </citation>
    <scope>NUCLEOTIDE SEQUENCE</scope>
</reference>
<protein>
    <recommendedName>
        <fullName evidence="2">GatB/YqeY domain-containing protein</fullName>
    </recommendedName>
</protein>